<dbReference type="Proteomes" id="UP001209317">
    <property type="component" value="Unassembled WGS sequence"/>
</dbReference>
<dbReference type="RefSeq" id="WP_263038730.1">
    <property type="nucleotide sequence ID" value="NZ_JAOTPL010000021.1"/>
</dbReference>
<dbReference type="SUPFAM" id="SSF49464">
    <property type="entry name" value="Carboxypeptidase regulatory domain-like"/>
    <property type="match status" value="1"/>
</dbReference>
<evidence type="ECO:0000313" key="3">
    <source>
        <dbReference type="Proteomes" id="UP001209317"/>
    </source>
</evidence>
<sequence length="241" mass="27334">MRAGLYYIIFLLMATNAAAQSSNLIMGTVESLTGEPVAHAAVYSTGGQKTITDSMGIFYLPATGVADSLYVLYNGIRSAKYAVPANRIVNMVIITKPQDISSREEVLKDIIVVNKNHYLDSLANRREYAKIFNAKSSARYFVDWLTNPFNIGNLFYALQIKKNNKKQFYKNFALSLEENNYVKSRFTKSLVTTYTGLTGSERDEFMRLYEPPYDVALSMNELDMAQYITVCFKEYQARSNK</sequence>
<feature type="chain" id="PRO_5041992361" description="Carboxypeptidase-like regulatory domain-containing protein" evidence="1">
    <location>
        <begin position="20"/>
        <end position="241"/>
    </location>
</feature>
<evidence type="ECO:0000256" key="1">
    <source>
        <dbReference type="SAM" id="SignalP"/>
    </source>
</evidence>
<keyword evidence="3" id="KW-1185">Reference proteome</keyword>
<dbReference type="AlphaFoldDB" id="A0AAE3IQI9"/>
<reference evidence="2" key="1">
    <citation type="submission" date="2022-10" db="EMBL/GenBank/DDBJ databases">
        <authorList>
            <person name="Kim H.S."/>
            <person name="Kim J.-S."/>
            <person name="Suh M.K."/>
            <person name="Eom M.K."/>
            <person name="Lee J.-S."/>
        </authorList>
    </citation>
    <scope>NUCLEOTIDE SEQUENCE</scope>
    <source>
        <strain evidence="2">LIP-5</strain>
    </source>
</reference>
<protein>
    <recommendedName>
        <fullName evidence="4">Carboxypeptidase-like regulatory domain-containing protein</fullName>
    </recommendedName>
</protein>
<organism evidence="2 3">
    <name type="scientific">Haoranjiania flava</name>
    <dbReference type="NCBI Taxonomy" id="1856322"/>
    <lineage>
        <taxon>Bacteria</taxon>
        <taxon>Pseudomonadati</taxon>
        <taxon>Bacteroidota</taxon>
        <taxon>Chitinophagia</taxon>
        <taxon>Chitinophagales</taxon>
        <taxon>Chitinophagaceae</taxon>
        <taxon>Haoranjiania</taxon>
    </lineage>
</organism>
<dbReference type="InterPro" id="IPR008969">
    <property type="entry name" value="CarboxyPept-like_regulatory"/>
</dbReference>
<evidence type="ECO:0000313" key="2">
    <source>
        <dbReference type="EMBL" id="MCU7695243.1"/>
    </source>
</evidence>
<gene>
    <name evidence="2" type="ORF">OD355_12000</name>
</gene>
<name>A0AAE3IQI9_9BACT</name>
<dbReference type="EMBL" id="JAOTPL010000021">
    <property type="protein sequence ID" value="MCU7695243.1"/>
    <property type="molecule type" value="Genomic_DNA"/>
</dbReference>
<comment type="caution">
    <text evidence="2">The sequence shown here is derived from an EMBL/GenBank/DDBJ whole genome shotgun (WGS) entry which is preliminary data.</text>
</comment>
<evidence type="ECO:0008006" key="4">
    <source>
        <dbReference type="Google" id="ProtNLM"/>
    </source>
</evidence>
<accession>A0AAE3IQI9</accession>
<proteinExistence type="predicted"/>
<feature type="signal peptide" evidence="1">
    <location>
        <begin position="1"/>
        <end position="19"/>
    </location>
</feature>
<keyword evidence="1" id="KW-0732">Signal</keyword>